<feature type="transmembrane region" description="Helical" evidence="10">
    <location>
        <begin position="193"/>
        <end position="223"/>
    </location>
</feature>
<evidence type="ECO:0000256" key="5">
    <source>
        <dbReference type="ARBA" id="ARBA00022725"/>
    </source>
</evidence>
<dbReference type="Proteomes" id="UP000504618">
    <property type="component" value="Unplaced"/>
</dbReference>
<keyword evidence="7 10" id="KW-0472">Membrane</keyword>
<reference evidence="13" key="1">
    <citation type="submission" date="2025-08" db="UniProtKB">
        <authorList>
            <consortium name="RefSeq"/>
        </authorList>
    </citation>
    <scope>IDENTIFICATION</scope>
    <source>
        <tissue evidence="13">Whole body</tissue>
    </source>
</reference>
<evidence type="ECO:0000313" key="12">
    <source>
        <dbReference type="Proteomes" id="UP000504618"/>
    </source>
</evidence>
<evidence type="ECO:0000256" key="7">
    <source>
        <dbReference type="ARBA" id="ARBA00023136"/>
    </source>
</evidence>
<dbReference type="GeneID" id="112464854"/>
<evidence type="ECO:0000256" key="1">
    <source>
        <dbReference type="ARBA" id="ARBA00004651"/>
    </source>
</evidence>
<dbReference type="GO" id="GO:0004984">
    <property type="term" value="F:olfactory receptor activity"/>
    <property type="evidence" value="ECO:0007669"/>
    <property type="project" value="InterPro"/>
</dbReference>
<organism evidence="12 13">
    <name type="scientific">Temnothorax curvispinosus</name>
    <dbReference type="NCBI Taxonomy" id="300111"/>
    <lineage>
        <taxon>Eukaryota</taxon>
        <taxon>Metazoa</taxon>
        <taxon>Ecdysozoa</taxon>
        <taxon>Arthropoda</taxon>
        <taxon>Hexapoda</taxon>
        <taxon>Insecta</taxon>
        <taxon>Pterygota</taxon>
        <taxon>Neoptera</taxon>
        <taxon>Endopterygota</taxon>
        <taxon>Hymenoptera</taxon>
        <taxon>Apocrita</taxon>
        <taxon>Aculeata</taxon>
        <taxon>Formicoidea</taxon>
        <taxon>Formicidae</taxon>
        <taxon>Myrmicinae</taxon>
        <taxon>Temnothorax</taxon>
    </lineage>
</organism>
<gene>
    <name evidence="13" type="primary">LOC112464854</name>
</gene>
<dbReference type="RefSeq" id="XP_024887869.1">
    <property type="nucleotide sequence ID" value="XM_025032101.1"/>
</dbReference>
<keyword evidence="5 10" id="KW-0552">Olfaction</keyword>
<feature type="transmembrane region" description="Helical" evidence="10">
    <location>
        <begin position="318"/>
        <end position="339"/>
    </location>
</feature>
<dbReference type="GO" id="GO:0005886">
    <property type="term" value="C:plasma membrane"/>
    <property type="evidence" value="ECO:0007669"/>
    <property type="project" value="UniProtKB-SubCell"/>
</dbReference>
<dbReference type="GO" id="GO:0005549">
    <property type="term" value="F:odorant binding"/>
    <property type="evidence" value="ECO:0007669"/>
    <property type="project" value="InterPro"/>
</dbReference>
<evidence type="ECO:0000256" key="8">
    <source>
        <dbReference type="ARBA" id="ARBA00023170"/>
    </source>
</evidence>
<keyword evidence="6 10" id="KW-1133">Transmembrane helix</keyword>
<evidence type="ECO:0000256" key="3">
    <source>
        <dbReference type="ARBA" id="ARBA00022606"/>
    </source>
</evidence>
<evidence type="ECO:0000256" key="2">
    <source>
        <dbReference type="ARBA" id="ARBA00022475"/>
    </source>
</evidence>
<comment type="similarity">
    <text evidence="10">Belongs to the insect chemoreceptor superfamily. Heteromeric odorant receptor channel (TC 1.A.69) family.</text>
</comment>
<feature type="coiled-coil region" evidence="11">
    <location>
        <begin position="104"/>
        <end position="131"/>
    </location>
</feature>
<keyword evidence="12" id="KW-1185">Reference proteome</keyword>
<dbReference type="PANTHER" id="PTHR21137">
    <property type="entry name" value="ODORANT RECEPTOR"/>
    <property type="match status" value="1"/>
</dbReference>
<feature type="transmembrane region" description="Helical" evidence="10">
    <location>
        <begin position="286"/>
        <end position="306"/>
    </location>
</feature>
<evidence type="ECO:0000256" key="10">
    <source>
        <dbReference type="RuleBase" id="RU351113"/>
    </source>
</evidence>
<evidence type="ECO:0000256" key="4">
    <source>
        <dbReference type="ARBA" id="ARBA00022692"/>
    </source>
</evidence>
<dbReference type="GO" id="GO:0007165">
    <property type="term" value="P:signal transduction"/>
    <property type="evidence" value="ECO:0007669"/>
    <property type="project" value="UniProtKB-KW"/>
</dbReference>
<feature type="transmembrane region" description="Helical" evidence="10">
    <location>
        <begin position="80"/>
        <end position="102"/>
    </location>
</feature>
<dbReference type="OrthoDB" id="7543708at2759"/>
<protein>
    <recommendedName>
        <fullName evidence="10">Odorant receptor</fullName>
    </recommendedName>
</protein>
<proteinExistence type="inferred from homology"/>
<sequence>MNFHPMFFRQMYFCVHEKMICLETQHFRVNRILLLGVGLWPYQRSPIVKLQFILLLGVLISFIIFQFTTFSTSKCTTEHIIKVFSITCFFMCNVIEYSSFWFNADIIRRMLEQLQDVYNELRDEKEIAIIEKYGSKAKCYTTVFILLGILNKCNLAVVQILPYIQNIVLPKNESRLNPSVYVAREYFTDQKKYFYLTTLHTLAASYVGNALMIATGAMLIAYIQHICGMFSIARNKIIYSYRIEQAMNILQKDILKSKNKVYKEIAYAVDIHRKAMEFADFLISNFGGPYFSMIMFGLIGVTLSLYRAASHSDNIEQLFFTLLMIKTFNAYLFLGNYFAQEITDHNEYVFVTVYNVQWYVFPLHIQRMILFLLQRGIKAFQIIIGGIFVANMESAAAVLSTSISYFTVLYSMREN</sequence>
<keyword evidence="2" id="KW-1003">Cell membrane</keyword>
<evidence type="ECO:0000313" key="13">
    <source>
        <dbReference type="RefSeq" id="XP_024887869.1"/>
    </source>
</evidence>
<dbReference type="AlphaFoldDB" id="A0A6J1QYU4"/>
<accession>A0A6J1QYU4</accession>
<keyword evidence="9 10" id="KW-0807">Transducer</keyword>
<dbReference type="PANTHER" id="PTHR21137:SF35">
    <property type="entry name" value="ODORANT RECEPTOR 19A-RELATED"/>
    <property type="match status" value="1"/>
</dbReference>
<keyword evidence="11" id="KW-0175">Coiled coil</keyword>
<keyword evidence="3 10" id="KW-0716">Sensory transduction</keyword>
<comment type="subcellular location">
    <subcellularLocation>
        <location evidence="1 10">Cell membrane</location>
        <topology evidence="1 10">Multi-pass membrane protein</topology>
    </subcellularLocation>
</comment>
<feature type="transmembrane region" description="Helical" evidence="10">
    <location>
        <begin position="382"/>
        <end position="406"/>
    </location>
</feature>
<evidence type="ECO:0000256" key="11">
    <source>
        <dbReference type="SAM" id="Coils"/>
    </source>
</evidence>
<dbReference type="Pfam" id="PF02949">
    <property type="entry name" value="7tm_6"/>
    <property type="match status" value="1"/>
</dbReference>
<keyword evidence="4 10" id="KW-0812">Transmembrane</keyword>
<keyword evidence="8 10" id="KW-0675">Receptor</keyword>
<evidence type="ECO:0000256" key="9">
    <source>
        <dbReference type="ARBA" id="ARBA00023224"/>
    </source>
</evidence>
<feature type="transmembrane region" description="Helical" evidence="10">
    <location>
        <begin position="351"/>
        <end position="370"/>
    </location>
</feature>
<feature type="transmembrane region" description="Helical" evidence="10">
    <location>
        <begin position="50"/>
        <end position="68"/>
    </location>
</feature>
<name>A0A6J1QYU4_9HYME</name>
<evidence type="ECO:0000256" key="6">
    <source>
        <dbReference type="ARBA" id="ARBA00022989"/>
    </source>
</evidence>
<dbReference type="InterPro" id="IPR004117">
    <property type="entry name" value="7tm6_olfct_rcpt"/>
</dbReference>